<feature type="compositionally biased region" description="Basic and acidic residues" evidence="1">
    <location>
        <begin position="31"/>
        <end position="48"/>
    </location>
</feature>
<feature type="non-terminal residue" evidence="3">
    <location>
        <position position="1"/>
    </location>
</feature>
<feature type="region of interest" description="Disordered" evidence="1">
    <location>
        <begin position="31"/>
        <end position="66"/>
    </location>
</feature>
<evidence type="ECO:0000313" key="3">
    <source>
        <dbReference type="EMBL" id="KAK5973568.1"/>
    </source>
</evidence>
<organism evidence="3 4">
    <name type="scientific">Trichostrongylus colubriformis</name>
    <name type="common">Black scour worm</name>
    <dbReference type="NCBI Taxonomy" id="6319"/>
    <lineage>
        <taxon>Eukaryota</taxon>
        <taxon>Metazoa</taxon>
        <taxon>Ecdysozoa</taxon>
        <taxon>Nematoda</taxon>
        <taxon>Chromadorea</taxon>
        <taxon>Rhabditida</taxon>
        <taxon>Rhabditina</taxon>
        <taxon>Rhabditomorpha</taxon>
        <taxon>Strongyloidea</taxon>
        <taxon>Trichostrongylidae</taxon>
        <taxon>Trichostrongylus</taxon>
    </lineage>
</organism>
<proteinExistence type="predicted"/>
<reference evidence="3 4" key="1">
    <citation type="submission" date="2019-10" db="EMBL/GenBank/DDBJ databases">
        <title>Assembly and Annotation for the nematode Trichostrongylus colubriformis.</title>
        <authorList>
            <person name="Martin J."/>
        </authorList>
    </citation>
    <scope>NUCLEOTIDE SEQUENCE [LARGE SCALE GENOMIC DNA]</scope>
    <source>
        <strain evidence="3">G859</strain>
        <tissue evidence="3">Whole worm</tissue>
    </source>
</reference>
<dbReference type="Proteomes" id="UP001331761">
    <property type="component" value="Unassembled WGS sequence"/>
</dbReference>
<feature type="domain" description="PARP1-like PADR1" evidence="2">
    <location>
        <begin position="97"/>
        <end position="134"/>
    </location>
</feature>
<accession>A0AAN8FZI8</accession>
<keyword evidence="4" id="KW-1185">Reference proteome</keyword>
<gene>
    <name evidence="3" type="ORF">GCK32_016959</name>
</gene>
<dbReference type="InterPro" id="IPR049296">
    <property type="entry name" value="PARP1-like_PADR1_N"/>
</dbReference>
<protein>
    <recommendedName>
        <fullName evidence="2">PARP1-like PADR1 domain-containing protein</fullName>
    </recommendedName>
</protein>
<name>A0AAN8FZI8_TRICO</name>
<evidence type="ECO:0000313" key="4">
    <source>
        <dbReference type="Proteomes" id="UP001331761"/>
    </source>
</evidence>
<evidence type="ECO:0000256" key="1">
    <source>
        <dbReference type="SAM" id="MobiDB-lite"/>
    </source>
</evidence>
<dbReference type="Pfam" id="PF21728">
    <property type="entry name" value="PADR1_N"/>
    <property type="match status" value="1"/>
</dbReference>
<sequence>DIGGFSYLTDEDQQKLMKLLKEFTEEIELDDSKENVKEISKRPMKTEGEQQDEAGPAKKSRGGSRQISNQMCGIEIGSSVYSNKCHLRIVKEYTTSKENLTKHEMIELLSSNELTPPSGESNILDYLVDSATFGCCKPCPKCGGRLMYRFAFQWGLLDE</sequence>
<dbReference type="Gene3D" id="3.90.640.80">
    <property type="match status" value="1"/>
</dbReference>
<dbReference type="EMBL" id="WIXE01015323">
    <property type="protein sequence ID" value="KAK5973568.1"/>
    <property type="molecule type" value="Genomic_DNA"/>
</dbReference>
<dbReference type="AlphaFoldDB" id="A0AAN8FZI8"/>
<evidence type="ECO:0000259" key="2">
    <source>
        <dbReference type="Pfam" id="PF21728"/>
    </source>
</evidence>
<comment type="caution">
    <text evidence="3">The sequence shown here is derived from an EMBL/GenBank/DDBJ whole genome shotgun (WGS) entry which is preliminary data.</text>
</comment>